<protein>
    <submittedName>
        <fullName evidence="1">Uncharacterized protein</fullName>
    </submittedName>
</protein>
<organism evidence="1">
    <name type="scientific">viral metagenome</name>
    <dbReference type="NCBI Taxonomy" id="1070528"/>
    <lineage>
        <taxon>unclassified sequences</taxon>
        <taxon>metagenomes</taxon>
        <taxon>organismal metagenomes</taxon>
    </lineage>
</organism>
<gene>
    <name evidence="1" type="ORF">TM448A00717_0020</name>
</gene>
<sequence>MAAKRFDWKRYMARGFLLGVAVMAFGSVALALEWIGESSWVTLALGVVGIYSGKRVMENRHGQSRQP</sequence>
<name>A0A6H1ZK20_9ZZZZ</name>
<dbReference type="EMBL" id="MT144052">
    <property type="protein sequence ID" value="QJA47667.1"/>
    <property type="molecule type" value="Genomic_DNA"/>
</dbReference>
<dbReference type="AlphaFoldDB" id="A0A6H1ZK20"/>
<accession>A0A6H1ZK20</accession>
<reference evidence="1" key="1">
    <citation type="submission" date="2020-03" db="EMBL/GenBank/DDBJ databases">
        <title>The deep terrestrial virosphere.</title>
        <authorList>
            <person name="Holmfeldt K."/>
            <person name="Nilsson E."/>
            <person name="Simone D."/>
            <person name="Lopez-Fernandez M."/>
            <person name="Wu X."/>
            <person name="de Brujin I."/>
            <person name="Lundin D."/>
            <person name="Andersson A."/>
            <person name="Bertilsson S."/>
            <person name="Dopson M."/>
        </authorList>
    </citation>
    <scope>NUCLEOTIDE SEQUENCE</scope>
    <source>
        <strain evidence="1">TM448A00717</strain>
    </source>
</reference>
<proteinExistence type="predicted"/>
<evidence type="ECO:0000313" key="1">
    <source>
        <dbReference type="EMBL" id="QJA47667.1"/>
    </source>
</evidence>